<keyword evidence="4" id="KW-1185">Reference proteome</keyword>
<evidence type="ECO:0000256" key="1">
    <source>
        <dbReference type="ARBA" id="ARBA00022741"/>
    </source>
</evidence>
<name>A0A2T2NSW8_CORCC</name>
<dbReference type="PRINTS" id="PR00301">
    <property type="entry name" value="HEATSHOCK70"/>
</dbReference>
<dbReference type="Proteomes" id="UP000240883">
    <property type="component" value="Unassembled WGS sequence"/>
</dbReference>
<organism evidence="3 4">
    <name type="scientific">Corynespora cassiicola Philippines</name>
    <dbReference type="NCBI Taxonomy" id="1448308"/>
    <lineage>
        <taxon>Eukaryota</taxon>
        <taxon>Fungi</taxon>
        <taxon>Dikarya</taxon>
        <taxon>Ascomycota</taxon>
        <taxon>Pezizomycotina</taxon>
        <taxon>Dothideomycetes</taxon>
        <taxon>Pleosporomycetidae</taxon>
        <taxon>Pleosporales</taxon>
        <taxon>Corynesporascaceae</taxon>
        <taxon>Corynespora</taxon>
    </lineage>
</organism>
<keyword evidence="2" id="KW-0067">ATP-binding</keyword>
<dbReference type="AlphaFoldDB" id="A0A2T2NSW8"/>
<dbReference type="InterPro" id="IPR043129">
    <property type="entry name" value="ATPase_NBD"/>
</dbReference>
<dbReference type="InterPro" id="IPR013126">
    <property type="entry name" value="Hsp_70_fam"/>
</dbReference>
<protein>
    <submittedName>
        <fullName evidence="3">Putative Hsp70 family chaperone</fullName>
    </submittedName>
</protein>
<dbReference type="CDD" id="cd10170">
    <property type="entry name" value="ASKHA_NBD_HSP70"/>
    <property type="match status" value="1"/>
</dbReference>
<dbReference type="PANTHER" id="PTHR14187:SF5">
    <property type="entry name" value="HEAT SHOCK 70 KDA PROTEIN 12A"/>
    <property type="match status" value="1"/>
</dbReference>
<evidence type="ECO:0000313" key="4">
    <source>
        <dbReference type="Proteomes" id="UP000240883"/>
    </source>
</evidence>
<accession>A0A2T2NSW8</accession>
<dbReference type="EMBL" id="KZ678133">
    <property type="protein sequence ID" value="PSN68517.1"/>
    <property type="molecule type" value="Genomic_DNA"/>
</dbReference>
<gene>
    <name evidence="3" type="ORF">BS50DRAFT_599109</name>
</gene>
<dbReference type="PANTHER" id="PTHR14187">
    <property type="entry name" value="ALPHA KINASE/ELONGATION FACTOR 2 KINASE"/>
    <property type="match status" value="1"/>
</dbReference>
<dbReference type="GO" id="GO:0005524">
    <property type="term" value="F:ATP binding"/>
    <property type="evidence" value="ECO:0007669"/>
    <property type="project" value="UniProtKB-KW"/>
</dbReference>
<dbReference type="Pfam" id="PF00012">
    <property type="entry name" value="HSP70"/>
    <property type="match status" value="1"/>
</dbReference>
<dbReference type="OrthoDB" id="2963168at2759"/>
<dbReference type="GO" id="GO:0140662">
    <property type="term" value="F:ATP-dependent protein folding chaperone"/>
    <property type="evidence" value="ECO:0007669"/>
    <property type="project" value="InterPro"/>
</dbReference>
<dbReference type="SUPFAM" id="SSF53067">
    <property type="entry name" value="Actin-like ATPase domain"/>
    <property type="match status" value="2"/>
</dbReference>
<dbReference type="Gene3D" id="3.90.640.10">
    <property type="entry name" value="Actin, Chain A, domain 4"/>
    <property type="match status" value="1"/>
</dbReference>
<reference evidence="3 4" key="1">
    <citation type="journal article" date="2018" name="Front. Microbiol.">
        <title>Genome-Wide Analysis of Corynespora cassiicola Leaf Fall Disease Putative Effectors.</title>
        <authorList>
            <person name="Lopez D."/>
            <person name="Ribeiro S."/>
            <person name="Label P."/>
            <person name="Fumanal B."/>
            <person name="Venisse J.S."/>
            <person name="Kohler A."/>
            <person name="de Oliveira R.R."/>
            <person name="Labutti K."/>
            <person name="Lipzen A."/>
            <person name="Lail K."/>
            <person name="Bauer D."/>
            <person name="Ohm R.A."/>
            <person name="Barry K.W."/>
            <person name="Spatafora J."/>
            <person name="Grigoriev I.V."/>
            <person name="Martin F.M."/>
            <person name="Pujade-Renaud V."/>
        </authorList>
    </citation>
    <scope>NUCLEOTIDE SEQUENCE [LARGE SCALE GENOMIC DNA]</scope>
    <source>
        <strain evidence="3 4">Philippines</strain>
    </source>
</reference>
<sequence>MVRDQNFSIRTRNGGNASKSRMRIVVAVDFGTTFTSVAYANILNKLLKSWGDGGDMTEDKVPTVLRYDNDGKTGAYVWGYRAQQYVERGHKIHEWFKLGLCTDFEERRARESELIRKYKSQTALPAVKGEECMDLVVNYLSSIKGAVDQFFSTHHDDDVAQCPRDYIITVPALWDHAEQEKTRRCAQRADMGEGSQLQIIPEPEAACIYAIQEMIWMNEGDTFVICDAGGGTVDLASYTIQSLKREPLHCKLAGAATGSGGLCGSNFLNRIFQAYLEKKFMDYRGWVPDYMIEASRVFEERIKPNFTGESKDEHIIRIQGLVESRDHGIYRNFLTLKTDELRKNVFDEVVSKVQGLVRDQISNTKGHVRAVLLAGGFGRNPYLKKKLEEIDSVVRNHIKVQLIDNSDTAIARGALVAGLVGLGRTREVADDGGFNVITPRTEVVSRLAGRHYGAAAYYDFEEGKDPESRRQGLLLAEWQALIRKHRRVRDDGPKIEKIHWIAKKGDSIPDGQPISFGFCKLAKVQRGIPAHEACTPIVHIYTCEKKIPGTYKDDASVWEIAEFRMDLRGLSIPKIGRRGEEFWEARFDIEMTLHAASLSFCGVYGKGTPEAKRFPATNVVFR</sequence>
<evidence type="ECO:0000313" key="3">
    <source>
        <dbReference type="EMBL" id="PSN68517.1"/>
    </source>
</evidence>
<evidence type="ECO:0000256" key="2">
    <source>
        <dbReference type="ARBA" id="ARBA00022840"/>
    </source>
</evidence>
<dbReference type="Gene3D" id="3.30.420.40">
    <property type="match status" value="2"/>
</dbReference>
<proteinExistence type="predicted"/>
<dbReference type="STRING" id="1448308.A0A2T2NSW8"/>
<keyword evidence="1" id="KW-0547">Nucleotide-binding</keyword>